<name>A0ABY6DPE0_9NEIS</name>
<dbReference type="InterPro" id="IPR004220">
    <property type="entry name" value="5-COMe_2-OHmuconate_Isoase"/>
</dbReference>
<gene>
    <name evidence="1" type="ORF">N8I74_16815</name>
</gene>
<evidence type="ECO:0000313" key="2">
    <source>
        <dbReference type="Proteomes" id="UP001061302"/>
    </source>
</evidence>
<dbReference type="Gene3D" id="3.30.429.10">
    <property type="entry name" value="Macrophage Migration Inhibitory Factor"/>
    <property type="match status" value="1"/>
</dbReference>
<proteinExistence type="predicted"/>
<dbReference type="PANTHER" id="PTHR37950:SF1">
    <property type="entry name" value="4-HYDROXYPHENYLACETATE CATABOLISM PROTEIN"/>
    <property type="match status" value="1"/>
</dbReference>
<dbReference type="CDD" id="cd00580">
    <property type="entry name" value="CHMI"/>
    <property type="match status" value="1"/>
</dbReference>
<protein>
    <submittedName>
        <fullName evidence="1">5-carboxymethyl-2-hydroxymuconate Delta-isomerase</fullName>
    </submittedName>
</protein>
<accession>A0ABY6DPE0</accession>
<dbReference type="PANTHER" id="PTHR37950">
    <property type="entry name" value="4-HYDROXYPHENYLACETATE CATABOLISM PROTEIN"/>
    <property type="match status" value="1"/>
</dbReference>
<keyword evidence="2" id="KW-1185">Reference proteome</keyword>
<reference evidence="1" key="1">
    <citation type="submission" date="2022-10" db="EMBL/GenBank/DDBJ databases">
        <title>Chitiniphilus purpureus sp. nov., a novel chitin-degrading bacterium isolated from crawfish pond sediment.</title>
        <authorList>
            <person name="Li K."/>
        </authorList>
    </citation>
    <scope>NUCLEOTIDE SEQUENCE</scope>
    <source>
        <strain evidence="1">CD1</strain>
    </source>
</reference>
<dbReference type="RefSeq" id="WP_263124311.1">
    <property type="nucleotide sequence ID" value="NZ_CP106753.1"/>
</dbReference>
<sequence>MPHLTLEYTNNLPDYDAQAALRTLAQAMFESGLFGEADIKGRAHCLATYLVGTSDTATAFVHLQVALLSGRSAEQKQALGQHLLAALRTTLPPGHGAVQLTVDTRDMDRQSYAKAVLAAVS</sequence>
<organism evidence="1 2">
    <name type="scientific">Chitiniphilus purpureus</name>
    <dbReference type="NCBI Taxonomy" id="2981137"/>
    <lineage>
        <taxon>Bacteria</taxon>
        <taxon>Pseudomonadati</taxon>
        <taxon>Pseudomonadota</taxon>
        <taxon>Betaproteobacteria</taxon>
        <taxon>Neisseriales</taxon>
        <taxon>Chitinibacteraceae</taxon>
        <taxon>Chitiniphilus</taxon>
    </lineage>
</organism>
<evidence type="ECO:0000313" key="1">
    <source>
        <dbReference type="EMBL" id="UXY14961.1"/>
    </source>
</evidence>
<dbReference type="InterPro" id="IPR014347">
    <property type="entry name" value="Tautomerase/MIF_sf"/>
</dbReference>
<dbReference type="SUPFAM" id="SSF55331">
    <property type="entry name" value="Tautomerase/MIF"/>
    <property type="match status" value="1"/>
</dbReference>
<dbReference type="EMBL" id="CP106753">
    <property type="protein sequence ID" value="UXY14961.1"/>
    <property type="molecule type" value="Genomic_DNA"/>
</dbReference>
<dbReference type="Pfam" id="PF02962">
    <property type="entry name" value="CHMI"/>
    <property type="match status" value="1"/>
</dbReference>
<dbReference type="Proteomes" id="UP001061302">
    <property type="component" value="Chromosome"/>
</dbReference>